<gene>
    <name evidence="2" type="ORF">KVG91_00415</name>
</gene>
<dbReference type="Proteomes" id="UP001048976">
    <property type="component" value="Unassembled WGS sequence"/>
</dbReference>
<dbReference type="RefSeq" id="WP_169375719.1">
    <property type="nucleotide sequence ID" value="NZ_JAHSTY010000001.1"/>
</dbReference>
<name>A0ABS6NSV9_9PSED</name>
<feature type="signal peptide" evidence="1">
    <location>
        <begin position="1"/>
        <end position="22"/>
    </location>
</feature>
<evidence type="ECO:0000256" key="1">
    <source>
        <dbReference type="SAM" id="SignalP"/>
    </source>
</evidence>
<proteinExistence type="predicted"/>
<accession>A0ABS6NSV9</accession>
<evidence type="ECO:0000313" key="3">
    <source>
        <dbReference type="Proteomes" id="UP001048976"/>
    </source>
</evidence>
<dbReference type="PROSITE" id="PS51257">
    <property type="entry name" value="PROKAR_LIPOPROTEIN"/>
    <property type="match status" value="1"/>
</dbReference>
<keyword evidence="1" id="KW-0732">Signal</keyword>
<reference evidence="2" key="1">
    <citation type="submission" date="2021-06" db="EMBL/GenBank/DDBJ databases">
        <title>Updating the genus Pseudomonas: Description of 43 new species and partition of the Pseudomonas putida group.</title>
        <authorList>
            <person name="Girard L."/>
            <person name="Lood C."/>
            <person name="Vandamme P."/>
            <person name="Rokni-Zadeh H."/>
            <person name="Van Noort V."/>
            <person name="Hofte M."/>
            <person name="Lavigne R."/>
            <person name="De Mot R."/>
        </authorList>
    </citation>
    <scope>NUCLEOTIDE SEQUENCE</scope>
    <source>
        <strain evidence="2">SWRI103</strain>
    </source>
</reference>
<dbReference type="EMBL" id="JAHSTY010000001">
    <property type="protein sequence ID" value="MBV4451069.1"/>
    <property type="molecule type" value="Genomic_DNA"/>
</dbReference>
<protein>
    <submittedName>
        <fullName evidence="2">DUF1120 domain-containing protein</fullName>
    </submittedName>
</protein>
<dbReference type="InterPro" id="IPR010546">
    <property type="entry name" value="DUF1120"/>
</dbReference>
<organism evidence="2 3">
    <name type="scientific">Pseudomonas azadiae</name>
    <dbReference type="NCBI Taxonomy" id="2843612"/>
    <lineage>
        <taxon>Bacteria</taxon>
        <taxon>Pseudomonadati</taxon>
        <taxon>Pseudomonadota</taxon>
        <taxon>Gammaproteobacteria</taxon>
        <taxon>Pseudomonadales</taxon>
        <taxon>Pseudomonadaceae</taxon>
        <taxon>Pseudomonas</taxon>
    </lineage>
</organism>
<feature type="chain" id="PRO_5045444193" evidence="1">
    <location>
        <begin position="23"/>
        <end position="211"/>
    </location>
</feature>
<keyword evidence="3" id="KW-1185">Reference proteome</keyword>
<evidence type="ECO:0000313" key="2">
    <source>
        <dbReference type="EMBL" id="MBV4451069.1"/>
    </source>
</evidence>
<dbReference type="Pfam" id="PF06551">
    <property type="entry name" value="DUF1120"/>
    <property type="match status" value="1"/>
</dbReference>
<sequence>MKASLTALAAALLIAACPLAQAASSVDLAVTGSITPSACTPSISSNGLVDYGKISFQDLHPTKLTFLPKTVLKLAVDCEGASLFGLASMDNRLVSSDNSVFYVLGLIEPRKWIGAYLLSLENILTDDPSAIAIQSRDNGADWYPYSVGEYWANNIMTAFGRTLAGQLAPTPIKTASMDLVVEPYIHGQDMFPVMDAAIPLDGSATLELRYL</sequence>
<comment type="caution">
    <text evidence="2">The sequence shown here is derived from an EMBL/GenBank/DDBJ whole genome shotgun (WGS) entry which is preliminary data.</text>
</comment>